<dbReference type="GO" id="GO:0097367">
    <property type="term" value="F:carbohydrate derivative binding"/>
    <property type="evidence" value="ECO:0007669"/>
    <property type="project" value="InterPro"/>
</dbReference>
<dbReference type="Gene3D" id="3.40.50.10490">
    <property type="entry name" value="Glucose-6-phosphate isomerase like protein, domain 1"/>
    <property type="match status" value="1"/>
</dbReference>
<protein>
    <recommendedName>
        <fullName evidence="1">HTH rpiR-type domain-containing protein</fullName>
    </recommendedName>
</protein>
<name>A0A084EH75_MYCCA</name>
<dbReference type="InterPro" id="IPR001347">
    <property type="entry name" value="SIS_dom"/>
</dbReference>
<dbReference type="SUPFAM" id="SSF46689">
    <property type="entry name" value="Homeodomain-like"/>
    <property type="match status" value="1"/>
</dbReference>
<dbReference type="PANTHER" id="PTHR30514:SF10">
    <property type="entry name" value="MURR_RPIR FAMILY TRANSCRIPTIONAL REGULATOR"/>
    <property type="match status" value="1"/>
</dbReference>
<dbReference type="GO" id="GO:0003677">
    <property type="term" value="F:DNA binding"/>
    <property type="evidence" value="ECO:0007669"/>
    <property type="project" value="InterPro"/>
</dbReference>
<dbReference type="InterPro" id="IPR000281">
    <property type="entry name" value="HTH_RpiR"/>
</dbReference>
<evidence type="ECO:0000313" key="2">
    <source>
        <dbReference type="EMBL" id="KEZ17317.1"/>
    </source>
</evidence>
<reference evidence="2 3" key="1">
    <citation type="submission" date="2014-02" db="EMBL/GenBank/DDBJ databases">
        <title>Genome sequence of Mycoplasma capricolum subsp. capricolum strain 14232.</title>
        <authorList>
            <person name="Sirand-Pugnet P."/>
            <person name="Breton M."/>
            <person name="Dordet-Frisoni E."/>
            <person name="Baranowski E."/>
            <person name="Barre A."/>
            <person name="Couture C."/>
            <person name="Dupuy V."/>
            <person name="Gaurivaud P."/>
            <person name="Jacob D."/>
            <person name="Lemaitre C."/>
            <person name="Manso-Silvan L."/>
            <person name="Nikolski M."/>
            <person name="Nouvel L.-X."/>
            <person name="Poumarat F."/>
            <person name="Tardy F."/>
            <person name="Thebault P."/>
            <person name="Theil S."/>
            <person name="Citti C."/>
            <person name="Thiaucourt F."/>
            <person name="Blanchard A."/>
        </authorList>
    </citation>
    <scope>NUCLEOTIDE SEQUENCE [LARGE SCALE GENOMIC DNA]</scope>
    <source>
        <strain evidence="2 3">14232</strain>
    </source>
</reference>
<evidence type="ECO:0000259" key="1">
    <source>
        <dbReference type="PROSITE" id="PS51071"/>
    </source>
</evidence>
<organism evidence="2 3">
    <name type="scientific">Mycoplasma capricolum subsp. capricolum 14232</name>
    <dbReference type="NCBI Taxonomy" id="1188238"/>
    <lineage>
        <taxon>Bacteria</taxon>
        <taxon>Bacillati</taxon>
        <taxon>Mycoplasmatota</taxon>
        <taxon>Mollicutes</taxon>
        <taxon>Mycoplasmataceae</taxon>
        <taxon>Mycoplasma</taxon>
    </lineage>
</organism>
<dbReference type="RefSeq" id="WP_036432485.1">
    <property type="nucleotide sequence ID" value="NZ_JFDO01000034.1"/>
</dbReference>
<dbReference type="PANTHER" id="PTHR30514">
    <property type="entry name" value="GLUCOKINASE"/>
    <property type="match status" value="1"/>
</dbReference>
<dbReference type="InterPro" id="IPR036388">
    <property type="entry name" value="WH-like_DNA-bd_sf"/>
</dbReference>
<dbReference type="Pfam" id="PF01418">
    <property type="entry name" value="HTH_6"/>
    <property type="match status" value="1"/>
</dbReference>
<dbReference type="Gene3D" id="1.10.10.10">
    <property type="entry name" value="Winged helix-like DNA-binding domain superfamily/Winged helix DNA-binding domain"/>
    <property type="match status" value="1"/>
</dbReference>
<sequence length="271" mass="31410">MNIIEKIKQNKINLSPQELKVCDYILTNISDYHNFSVKSICKKLNVQPSVITKTLVKLEIGGLKQLISYLENSSNFFKDETKSSFDNIIDEFENRLEYSLKQLKINLDINYLKEVVYKLLSSKKIILFCTGKTKILANFLFFQLLELNLSVELFSNLFDSRAYNVEQAAIVVISTSGNNSKINRYLNFINKRNANVIIAITSSPLLKTDIKVDYHIHGSENNFFINDNRSNPMIEKYKIQYILDLIFLLIINQIDLNNLKFQEKVKTTNLV</sequence>
<dbReference type="Pfam" id="PF01380">
    <property type="entry name" value="SIS"/>
    <property type="match status" value="1"/>
</dbReference>
<feature type="domain" description="HTH rpiR-type" evidence="1">
    <location>
        <begin position="1"/>
        <end position="77"/>
    </location>
</feature>
<dbReference type="Proteomes" id="UP000028533">
    <property type="component" value="Unassembled WGS sequence"/>
</dbReference>
<comment type="caution">
    <text evidence="2">The sequence shown here is derived from an EMBL/GenBank/DDBJ whole genome shotgun (WGS) entry which is preliminary data.</text>
</comment>
<dbReference type="InterPro" id="IPR047640">
    <property type="entry name" value="RpiR-like"/>
</dbReference>
<evidence type="ECO:0000313" key="3">
    <source>
        <dbReference type="Proteomes" id="UP000028533"/>
    </source>
</evidence>
<dbReference type="InterPro" id="IPR046348">
    <property type="entry name" value="SIS_dom_sf"/>
</dbReference>
<dbReference type="SUPFAM" id="SSF53697">
    <property type="entry name" value="SIS domain"/>
    <property type="match status" value="1"/>
</dbReference>
<proteinExistence type="predicted"/>
<accession>A0A084EH75</accession>
<gene>
    <name evidence="2" type="ORF">MCAPa_8010</name>
</gene>
<dbReference type="EMBL" id="JFDO01000034">
    <property type="protein sequence ID" value="KEZ17317.1"/>
    <property type="molecule type" value="Genomic_DNA"/>
</dbReference>
<dbReference type="PROSITE" id="PS51071">
    <property type="entry name" value="HTH_RPIR"/>
    <property type="match status" value="1"/>
</dbReference>
<dbReference type="AlphaFoldDB" id="A0A084EH75"/>
<dbReference type="GO" id="GO:0003700">
    <property type="term" value="F:DNA-binding transcription factor activity"/>
    <property type="evidence" value="ECO:0007669"/>
    <property type="project" value="InterPro"/>
</dbReference>
<dbReference type="InterPro" id="IPR009057">
    <property type="entry name" value="Homeodomain-like_sf"/>
</dbReference>
<dbReference type="GO" id="GO:1901135">
    <property type="term" value="P:carbohydrate derivative metabolic process"/>
    <property type="evidence" value="ECO:0007669"/>
    <property type="project" value="InterPro"/>
</dbReference>